<feature type="transmembrane region" description="Helical" evidence="7">
    <location>
        <begin position="243"/>
        <end position="266"/>
    </location>
</feature>
<dbReference type="GO" id="GO:0055085">
    <property type="term" value="P:transmembrane transport"/>
    <property type="evidence" value="ECO:0007669"/>
    <property type="project" value="InterPro"/>
</dbReference>
<feature type="transmembrane region" description="Helical" evidence="7">
    <location>
        <begin position="45"/>
        <end position="66"/>
    </location>
</feature>
<feature type="transmembrane region" description="Helical" evidence="7">
    <location>
        <begin position="292"/>
        <end position="314"/>
    </location>
</feature>
<dbReference type="SUPFAM" id="SSF161098">
    <property type="entry name" value="MetI-like"/>
    <property type="match status" value="1"/>
</dbReference>
<dbReference type="GO" id="GO:0005886">
    <property type="term" value="C:plasma membrane"/>
    <property type="evidence" value="ECO:0007669"/>
    <property type="project" value="UniProtKB-SubCell"/>
</dbReference>
<dbReference type="InterPro" id="IPR025966">
    <property type="entry name" value="OppC_N"/>
</dbReference>
<keyword evidence="2" id="KW-0813">Transport</keyword>
<dbReference type="InterPro" id="IPR000515">
    <property type="entry name" value="MetI-like"/>
</dbReference>
<keyword evidence="6 7" id="KW-0472">Membrane</keyword>
<dbReference type="PROSITE" id="PS50928">
    <property type="entry name" value="ABC_TM1"/>
    <property type="match status" value="1"/>
</dbReference>
<dbReference type="Pfam" id="PF12911">
    <property type="entry name" value="OppC_N"/>
    <property type="match status" value="1"/>
</dbReference>
<dbReference type="EMBL" id="CAEZSR010000013">
    <property type="protein sequence ID" value="CAB4545403.1"/>
    <property type="molecule type" value="Genomic_DNA"/>
</dbReference>
<feature type="transmembrane region" description="Helical" evidence="7">
    <location>
        <begin position="112"/>
        <end position="133"/>
    </location>
</feature>
<dbReference type="Pfam" id="PF00528">
    <property type="entry name" value="BPD_transp_1"/>
    <property type="match status" value="1"/>
</dbReference>
<feature type="domain" description="ABC transmembrane type-1" evidence="8">
    <location>
        <begin position="110"/>
        <end position="314"/>
    </location>
</feature>
<keyword evidence="5 7" id="KW-1133">Transmembrane helix</keyword>
<accession>A0A6J6C4F5</accession>
<evidence type="ECO:0000256" key="5">
    <source>
        <dbReference type="ARBA" id="ARBA00022989"/>
    </source>
</evidence>
<evidence type="ECO:0000256" key="7">
    <source>
        <dbReference type="SAM" id="Phobius"/>
    </source>
</evidence>
<keyword evidence="4 7" id="KW-0812">Transmembrane</keyword>
<feature type="transmembrane region" description="Helical" evidence="7">
    <location>
        <begin position="185"/>
        <end position="204"/>
    </location>
</feature>
<evidence type="ECO:0000313" key="9">
    <source>
        <dbReference type="EMBL" id="CAB4545403.1"/>
    </source>
</evidence>
<evidence type="ECO:0000256" key="1">
    <source>
        <dbReference type="ARBA" id="ARBA00004651"/>
    </source>
</evidence>
<evidence type="ECO:0000256" key="2">
    <source>
        <dbReference type="ARBA" id="ARBA00022448"/>
    </source>
</evidence>
<keyword evidence="3" id="KW-1003">Cell membrane</keyword>
<organism evidence="9">
    <name type="scientific">freshwater metagenome</name>
    <dbReference type="NCBI Taxonomy" id="449393"/>
    <lineage>
        <taxon>unclassified sequences</taxon>
        <taxon>metagenomes</taxon>
        <taxon>ecological metagenomes</taxon>
    </lineage>
</organism>
<dbReference type="CDD" id="cd06261">
    <property type="entry name" value="TM_PBP2"/>
    <property type="match status" value="1"/>
</dbReference>
<dbReference type="PANTHER" id="PTHR43386">
    <property type="entry name" value="OLIGOPEPTIDE TRANSPORT SYSTEM PERMEASE PROTEIN APPC"/>
    <property type="match status" value="1"/>
</dbReference>
<dbReference type="PANTHER" id="PTHR43386:SF1">
    <property type="entry name" value="D,D-DIPEPTIDE TRANSPORT SYSTEM PERMEASE PROTEIN DDPC-RELATED"/>
    <property type="match status" value="1"/>
</dbReference>
<evidence type="ECO:0000256" key="6">
    <source>
        <dbReference type="ARBA" id="ARBA00023136"/>
    </source>
</evidence>
<dbReference type="Gene3D" id="1.10.3720.10">
    <property type="entry name" value="MetI-like"/>
    <property type="match status" value="1"/>
</dbReference>
<evidence type="ECO:0000256" key="3">
    <source>
        <dbReference type="ARBA" id="ARBA00022475"/>
    </source>
</evidence>
<dbReference type="InterPro" id="IPR050366">
    <property type="entry name" value="BP-dependent_transpt_permease"/>
</dbReference>
<sequence length="330" mass="34885">MADTAATSIASAAPSTTSDAAQGLDTTPLSPTRLAVKRYLHHKGAVVALVVLSAMILFVVFAPLTARYGVNEAVFPISEGPNQWLSPRSIAWFGTDAIGRDLYSRLIYGLRVSIFIGVAAAVMGTVLGVAIGALAGMRGGLVDDVLMRVTDIFLAFPFLVTLLVVRSFIGSLGFLEPIVGEPTSIRFVIFLFVSFGWMGVARLMRGQVLALKEREFVEASRALGASNTRIVIKHLVPNSVGPILVALTFAVSGSIVGEATLGFFGFGPQPGAGQTSLGNLVGDARSELLPGYWWLVLFPCVLLVLVTLCVNFIGDGLRDATDPKLDMGGN</sequence>
<dbReference type="AlphaFoldDB" id="A0A6J6C4F5"/>
<protein>
    <submittedName>
        <fullName evidence="9">Unannotated protein</fullName>
    </submittedName>
</protein>
<evidence type="ECO:0000256" key="4">
    <source>
        <dbReference type="ARBA" id="ARBA00022692"/>
    </source>
</evidence>
<comment type="subcellular location">
    <subcellularLocation>
        <location evidence="1">Cell membrane</location>
        <topology evidence="1">Multi-pass membrane protein</topology>
    </subcellularLocation>
</comment>
<dbReference type="InterPro" id="IPR035906">
    <property type="entry name" value="MetI-like_sf"/>
</dbReference>
<feature type="transmembrane region" description="Helical" evidence="7">
    <location>
        <begin position="145"/>
        <end position="165"/>
    </location>
</feature>
<reference evidence="9" key="1">
    <citation type="submission" date="2020-05" db="EMBL/GenBank/DDBJ databases">
        <authorList>
            <person name="Chiriac C."/>
            <person name="Salcher M."/>
            <person name="Ghai R."/>
            <person name="Kavagutti S V."/>
        </authorList>
    </citation>
    <scope>NUCLEOTIDE SEQUENCE</scope>
</reference>
<proteinExistence type="predicted"/>
<name>A0A6J6C4F5_9ZZZZ</name>
<evidence type="ECO:0000259" key="8">
    <source>
        <dbReference type="PROSITE" id="PS50928"/>
    </source>
</evidence>
<gene>
    <name evidence="9" type="ORF">UFOPK1493_00633</name>
</gene>